<keyword evidence="4 6" id="KW-1133">Transmembrane helix</keyword>
<evidence type="ECO:0008006" key="9">
    <source>
        <dbReference type="Google" id="ProtNLM"/>
    </source>
</evidence>
<feature type="non-terminal residue" evidence="7">
    <location>
        <position position="211"/>
    </location>
</feature>
<evidence type="ECO:0000256" key="2">
    <source>
        <dbReference type="ARBA" id="ARBA00009166"/>
    </source>
</evidence>
<dbReference type="InterPro" id="IPR050920">
    <property type="entry name" value="Nematode_rcpt-like_delta"/>
</dbReference>
<dbReference type="AlphaFoldDB" id="A0AAN5HZ14"/>
<evidence type="ECO:0000313" key="8">
    <source>
        <dbReference type="Proteomes" id="UP001328107"/>
    </source>
</evidence>
<gene>
    <name evidence="7" type="ORF">PMAYCL1PPCAC_16243</name>
</gene>
<evidence type="ECO:0000256" key="1">
    <source>
        <dbReference type="ARBA" id="ARBA00004141"/>
    </source>
</evidence>
<keyword evidence="8" id="KW-1185">Reference proteome</keyword>
<dbReference type="Pfam" id="PF10317">
    <property type="entry name" value="7TM_GPCR_Srd"/>
    <property type="match status" value="1"/>
</dbReference>
<dbReference type="PANTHER" id="PTHR22945:SF40">
    <property type="entry name" value="SERPENTINE RECEPTOR, CLASS D (DELTA)-RELATED"/>
    <property type="match status" value="1"/>
</dbReference>
<evidence type="ECO:0000256" key="5">
    <source>
        <dbReference type="ARBA" id="ARBA00023136"/>
    </source>
</evidence>
<feature type="non-terminal residue" evidence="7">
    <location>
        <position position="1"/>
    </location>
</feature>
<dbReference type="EMBL" id="BTRK01000004">
    <property type="protein sequence ID" value="GMR46048.1"/>
    <property type="molecule type" value="Genomic_DNA"/>
</dbReference>
<dbReference type="PANTHER" id="PTHR22945">
    <property type="entry name" value="SERPENTINE RECEPTOR, CLASS D DELTA"/>
    <property type="match status" value="1"/>
</dbReference>
<comment type="subcellular location">
    <subcellularLocation>
        <location evidence="1">Membrane</location>
        <topology evidence="1">Multi-pass membrane protein</topology>
    </subcellularLocation>
</comment>
<proteinExistence type="inferred from homology"/>
<dbReference type="InterPro" id="IPR019421">
    <property type="entry name" value="7TM_GPCR_serpentine_rcpt_Srd"/>
</dbReference>
<keyword evidence="5 6" id="KW-0472">Membrane</keyword>
<feature type="transmembrane region" description="Helical" evidence="6">
    <location>
        <begin position="185"/>
        <end position="209"/>
    </location>
</feature>
<feature type="transmembrane region" description="Helical" evidence="6">
    <location>
        <begin position="136"/>
        <end position="165"/>
    </location>
</feature>
<organism evidence="7 8">
    <name type="scientific">Pristionchus mayeri</name>
    <dbReference type="NCBI Taxonomy" id="1317129"/>
    <lineage>
        <taxon>Eukaryota</taxon>
        <taxon>Metazoa</taxon>
        <taxon>Ecdysozoa</taxon>
        <taxon>Nematoda</taxon>
        <taxon>Chromadorea</taxon>
        <taxon>Rhabditida</taxon>
        <taxon>Rhabditina</taxon>
        <taxon>Diplogasteromorpha</taxon>
        <taxon>Diplogasteroidea</taxon>
        <taxon>Neodiplogasteridae</taxon>
        <taxon>Pristionchus</taxon>
    </lineage>
</organism>
<reference evidence="8" key="1">
    <citation type="submission" date="2022-10" db="EMBL/GenBank/DDBJ databases">
        <title>Genome assembly of Pristionchus species.</title>
        <authorList>
            <person name="Yoshida K."/>
            <person name="Sommer R.J."/>
        </authorList>
    </citation>
    <scope>NUCLEOTIDE SEQUENCE [LARGE SCALE GENOMIC DNA]</scope>
    <source>
        <strain evidence="8">RS5460</strain>
    </source>
</reference>
<comment type="similarity">
    <text evidence="2">Belongs to the nematode receptor-like protein srd family.</text>
</comment>
<accession>A0AAN5HZ14</accession>
<evidence type="ECO:0000256" key="6">
    <source>
        <dbReference type="SAM" id="Phobius"/>
    </source>
</evidence>
<keyword evidence="3 6" id="KW-0812">Transmembrane</keyword>
<evidence type="ECO:0000313" key="7">
    <source>
        <dbReference type="EMBL" id="GMR46048.1"/>
    </source>
</evidence>
<evidence type="ECO:0000256" key="3">
    <source>
        <dbReference type="ARBA" id="ARBA00022692"/>
    </source>
</evidence>
<comment type="caution">
    <text evidence="7">The sequence shown here is derived from an EMBL/GenBank/DDBJ whole genome shotgun (WGS) entry which is preliminary data.</text>
</comment>
<sequence>RCYSLVLLYLAIVQVSTAVSSMLVFKKVLSTSSFYIDSVDGVCHQWSSPSLCLVVDAIQMAGTSHHAVMIAFCSCYRYYVLAFTRGEPARRTGNFALTPLLEGSELERAMNESDAEFDQQLHLEQMLLMMPQNWSTLLATVWIQALIVPVGLLVLLCSFRINAILASVEHMSEHSKQRHAQILKFSSFIEGLLIQAMLPAIYAITIVAYRV</sequence>
<protein>
    <recommendedName>
        <fullName evidence="9">G protein-coupled receptor</fullName>
    </recommendedName>
</protein>
<dbReference type="GO" id="GO:0016020">
    <property type="term" value="C:membrane"/>
    <property type="evidence" value="ECO:0007669"/>
    <property type="project" value="UniProtKB-SubCell"/>
</dbReference>
<dbReference type="Proteomes" id="UP001328107">
    <property type="component" value="Unassembled WGS sequence"/>
</dbReference>
<feature type="transmembrane region" description="Helical" evidence="6">
    <location>
        <begin position="6"/>
        <end position="25"/>
    </location>
</feature>
<evidence type="ECO:0000256" key="4">
    <source>
        <dbReference type="ARBA" id="ARBA00022989"/>
    </source>
</evidence>
<name>A0AAN5HZ14_9BILA</name>